<evidence type="ECO:0000256" key="1">
    <source>
        <dbReference type="ARBA" id="ARBA00004240"/>
    </source>
</evidence>
<evidence type="ECO:0000313" key="15">
    <source>
        <dbReference type="Proteomes" id="UP001363151"/>
    </source>
</evidence>
<dbReference type="PANTHER" id="PTHR43550">
    <property type="entry name" value="3-KETODIHYDROSPHINGOSINE REDUCTASE"/>
    <property type="match status" value="1"/>
</dbReference>
<sequence length="352" mass="36023">MGLIISAMLVDAASALPWKKAATEVVAEAAAPTMALTTAACGAVALVAAAVLFLPSRAAPKWLAGATPGASAHVLVTGGSEGLGKELAALMASRGARVSIVARTAKKLDAAVAELAERKLSVRAVAGDVTSAESLKSAVADAEAAHGPVTCVVCCAGGARTGLFSDVSADDFAKQMDLNYLGVVKTLKATLPGMVDRKAGTAVLVSSGLALCGYAGYSAYAPTKWAVRGLAETLRSELLPFDISVHSVYPPNMDTPGFVEENRTKPKSTKAIEEGEPTHDPKAVATSIVASLDAGHFNVACGDFGIGLLARAANGLSVRTTLLLDVVALPVIAVIGCVYRRMWDRIVRATPN</sequence>
<evidence type="ECO:0000256" key="4">
    <source>
        <dbReference type="ARBA" id="ARBA00022824"/>
    </source>
</evidence>
<dbReference type="InterPro" id="IPR036291">
    <property type="entry name" value="NAD(P)-bd_dom_sf"/>
</dbReference>
<name>A0ABR1FY69_AURAN</name>
<comment type="subcellular location">
    <subcellularLocation>
        <location evidence="1">Endoplasmic reticulum</location>
    </subcellularLocation>
</comment>
<dbReference type="Gene3D" id="3.40.50.720">
    <property type="entry name" value="NAD(P)-binding Rossmann-like Domain"/>
    <property type="match status" value="1"/>
</dbReference>
<accession>A0ABR1FY69</accession>
<protein>
    <recommendedName>
        <fullName evidence="9">3-dehydrosphinganine reductase</fullName>
        <ecNumber evidence="9">1.1.1.102</ecNumber>
    </recommendedName>
</protein>
<feature type="transmembrane region" description="Helical" evidence="11">
    <location>
        <begin position="321"/>
        <end position="339"/>
    </location>
</feature>
<dbReference type="SUPFAM" id="SSF51735">
    <property type="entry name" value="NAD(P)-binding Rossmann-fold domains"/>
    <property type="match status" value="1"/>
</dbReference>
<comment type="pathway">
    <text evidence="2">Lipid metabolism; sphingolipid metabolism.</text>
</comment>
<keyword evidence="15" id="KW-1185">Reference proteome</keyword>
<evidence type="ECO:0000256" key="7">
    <source>
        <dbReference type="ARBA" id="ARBA00023002"/>
    </source>
</evidence>
<keyword evidence="11" id="KW-0812">Transmembrane</keyword>
<evidence type="ECO:0000256" key="5">
    <source>
        <dbReference type="ARBA" id="ARBA00022857"/>
    </source>
</evidence>
<evidence type="ECO:0000313" key="14">
    <source>
        <dbReference type="EMBL" id="KAK7241204.1"/>
    </source>
</evidence>
<evidence type="ECO:0000256" key="11">
    <source>
        <dbReference type="SAM" id="Phobius"/>
    </source>
</evidence>
<evidence type="ECO:0000256" key="12">
    <source>
        <dbReference type="SAM" id="SignalP"/>
    </source>
</evidence>
<keyword evidence="7" id="KW-0560">Oxidoreductase</keyword>
<keyword evidence="11" id="KW-0472">Membrane</keyword>
<feature type="signal peptide" evidence="12">
    <location>
        <begin position="1"/>
        <end position="15"/>
    </location>
</feature>
<dbReference type="SMART" id="SM00822">
    <property type="entry name" value="PKS_KR"/>
    <property type="match status" value="1"/>
</dbReference>
<dbReference type="InterPro" id="IPR002347">
    <property type="entry name" value="SDR_fam"/>
</dbReference>
<dbReference type="InterPro" id="IPR057326">
    <property type="entry name" value="KR_dom"/>
</dbReference>
<feature type="domain" description="Ketoreductase" evidence="13">
    <location>
        <begin position="72"/>
        <end position="249"/>
    </location>
</feature>
<feature type="chain" id="PRO_5046026680" description="3-dehydrosphinganine reductase" evidence="12">
    <location>
        <begin position="16"/>
        <end position="352"/>
    </location>
</feature>
<keyword evidence="8" id="KW-0443">Lipid metabolism</keyword>
<dbReference type="PRINTS" id="PR00081">
    <property type="entry name" value="GDHRDH"/>
</dbReference>
<dbReference type="Pfam" id="PF00106">
    <property type="entry name" value="adh_short"/>
    <property type="match status" value="1"/>
</dbReference>
<organism evidence="14 15">
    <name type="scientific">Aureococcus anophagefferens</name>
    <name type="common">Harmful bloom alga</name>
    <dbReference type="NCBI Taxonomy" id="44056"/>
    <lineage>
        <taxon>Eukaryota</taxon>
        <taxon>Sar</taxon>
        <taxon>Stramenopiles</taxon>
        <taxon>Ochrophyta</taxon>
        <taxon>Pelagophyceae</taxon>
        <taxon>Pelagomonadales</taxon>
        <taxon>Pelagomonadaceae</taxon>
        <taxon>Aureococcus</taxon>
    </lineage>
</organism>
<dbReference type="CDD" id="cd08939">
    <property type="entry name" value="KDSR-like_SDR_c"/>
    <property type="match status" value="1"/>
</dbReference>
<evidence type="ECO:0000259" key="13">
    <source>
        <dbReference type="SMART" id="SM00822"/>
    </source>
</evidence>
<gene>
    <name evidence="14" type="ORF">SO694_00051155</name>
</gene>
<evidence type="ECO:0000256" key="8">
    <source>
        <dbReference type="ARBA" id="ARBA00023098"/>
    </source>
</evidence>
<keyword evidence="6" id="KW-0746">Sphingolipid metabolism</keyword>
<feature type="compositionally biased region" description="Basic and acidic residues" evidence="10">
    <location>
        <begin position="260"/>
        <end position="277"/>
    </location>
</feature>
<dbReference type="PANTHER" id="PTHR43550:SF3">
    <property type="entry name" value="3-KETODIHYDROSPHINGOSINE REDUCTASE"/>
    <property type="match status" value="1"/>
</dbReference>
<dbReference type="InterPro" id="IPR045022">
    <property type="entry name" value="KDSR-like"/>
</dbReference>
<evidence type="ECO:0000256" key="6">
    <source>
        <dbReference type="ARBA" id="ARBA00022919"/>
    </source>
</evidence>
<dbReference type="EMBL" id="JBBJCI010000204">
    <property type="protein sequence ID" value="KAK7241204.1"/>
    <property type="molecule type" value="Genomic_DNA"/>
</dbReference>
<evidence type="ECO:0000256" key="2">
    <source>
        <dbReference type="ARBA" id="ARBA00004760"/>
    </source>
</evidence>
<dbReference type="EC" id="1.1.1.102" evidence="9"/>
<feature type="region of interest" description="Disordered" evidence="10">
    <location>
        <begin position="255"/>
        <end position="277"/>
    </location>
</feature>
<evidence type="ECO:0000256" key="10">
    <source>
        <dbReference type="SAM" id="MobiDB-lite"/>
    </source>
</evidence>
<evidence type="ECO:0000256" key="3">
    <source>
        <dbReference type="ARBA" id="ARBA00004991"/>
    </source>
</evidence>
<dbReference type="Proteomes" id="UP001363151">
    <property type="component" value="Unassembled WGS sequence"/>
</dbReference>
<proteinExistence type="predicted"/>
<keyword evidence="5" id="KW-0521">NADP</keyword>
<keyword evidence="11" id="KW-1133">Transmembrane helix</keyword>
<comment type="caution">
    <text evidence="14">The sequence shown here is derived from an EMBL/GenBank/DDBJ whole genome shotgun (WGS) entry which is preliminary data.</text>
</comment>
<keyword evidence="4" id="KW-0256">Endoplasmic reticulum</keyword>
<keyword evidence="12" id="KW-0732">Signal</keyword>
<comment type="pathway">
    <text evidence="3">Sphingolipid metabolism.</text>
</comment>
<reference evidence="14 15" key="1">
    <citation type="submission" date="2024-03" db="EMBL/GenBank/DDBJ databases">
        <title>Aureococcus anophagefferens CCMP1851 and Kratosvirus quantuckense: Draft genome of a second virus-susceptible host strain in the model system.</title>
        <authorList>
            <person name="Chase E."/>
            <person name="Truchon A.R."/>
            <person name="Schepens W."/>
            <person name="Wilhelm S.W."/>
        </authorList>
    </citation>
    <scope>NUCLEOTIDE SEQUENCE [LARGE SCALE GENOMIC DNA]</scope>
    <source>
        <strain evidence="14 15">CCMP1851</strain>
    </source>
</reference>
<evidence type="ECO:0000256" key="9">
    <source>
        <dbReference type="ARBA" id="ARBA00026112"/>
    </source>
</evidence>